<comment type="caution">
    <text evidence="2">The sequence shown here is derived from an EMBL/GenBank/DDBJ whole genome shotgun (WGS) entry which is preliminary data.</text>
</comment>
<dbReference type="InterPro" id="IPR007612">
    <property type="entry name" value="LOR"/>
</dbReference>
<reference evidence="2" key="2">
    <citation type="submission" date="2022-11" db="EMBL/GenBank/DDBJ databases">
        <title>Draft genome sequence of Sellimonas catena strain 18CBH55.</title>
        <authorList>
            <person name="Atsushi H."/>
            <person name="Moriya O."/>
            <person name="Mitsuo S."/>
        </authorList>
    </citation>
    <scope>NUCLEOTIDE SEQUENCE</scope>
    <source>
        <strain evidence="2">18CBH55</strain>
    </source>
</reference>
<evidence type="ECO:0008006" key="4">
    <source>
        <dbReference type="Google" id="ProtNLM"/>
    </source>
</evidence>
<dbReference type="Pfam" id="PF04525">
    <property type="entry name" value="LOR"/>
    <property type="match status" value="1"/>
</dbReference>
<dbReference type="InterPro" id="IPR025659">
    <property type="entry name" value="Tubby-like_C"/>
</dbReference>
<dbReference type="EMBL" id="BSCH01000004">
    <property type="protein sequence ID" value="GLG89328.1"/>
    <property type="molecule type" value="Genomic_DNA"/>
</dbReference>
<accession>A0A9W6C8G6</accession>
<comment type="similarity">
    <text evidence="1">Belongs to the LOR family.</text>
</comment>
<dbReference type="AlphaFoldDB" id="A0A9W6C8G6"/>
<reference evidence="2" key="1">
    <citation type="submission" date="2022-11" db="EMBL/GenBank/DDBJ databases">
        <title>Draft genome sequence of Sellimonas catena strain 18CBH55.</title>
        <authorList>
            <person name="Hisatomi A."/>
            <person name="Ohkuma M."/>
            <person name="Sakamoto M."/>
        </authorList>
    </citation>
    <scope>NUCLEOTIDE SEQUENCE</scope>
    <source>
        <strain evidence="2">18CBH55</strain>
    </source>
</reference>
<name>A0A9W6C8G6_9FIRM</name>
<proteinExistence type="inferred from homology"/>
<evidence type="ECO:0000313" key="3">
    <source>
        <dbReference type="Proteomes" id="UP001145094"/>
    </source>
</evidence>
<protein>
    <recommendedName>
        <fullName evidence="4">LURP-one-related family protein</fullName>
    </recommendedName>
</protein>
<reference evidence="2" key="3">
    <citation type="journal article" date="2023" name="Int. J. Syst. Evol. Microbiol.">
        <title>Sellimonas catena sp. nov., isolated from human faeces.</title>
        <authorList>
            <person name="Hisatomi A."/>
            <person name="Ohkuma M."/>
            <person name="Sakamoto M."/>
        </authorList>
    </citation>
    <scope>NUCLEOTIDE SEQUENCE</scope>
    <source>
        <strain evidence="2">18CBH55</strain>
    </source>
</reference>
<dbReference type="Gene3D" id="2.40.160.200">
    <property type="entry name" value="LURP1-related"/>
    <property type="match status" value="1"/>
</dbReference>
<organism evidence="2 3">
    <name type="scientific">Sellimonas catena</name>
    <dbReference type="NCBI Taxonomy" id="2994035"/>
    <lineage>
        <taxon>Bacteria</taxon>
        <taxon>Bacillati</taxon>
        <taxon>Bacillota</taxon>
        <taxon>Clostridia</taxon>
        <taxon>Lachnospirales</taxon>
        <taxon>Lachnospiraceae</taxon>
        <taxon>Sellimonas</taxon>
    </lineage>
</organism>
<dbReference type="InterPro" id="IPR038595">
    <property type="entry name" value="LOR_sf"/>
</dbReference>
<dbReference type="RefSeq" id="WP_281844524.1">
    <property type="nucleotide sequence ID" value="NZ_BSCH01000004.1"/>
</dbReference>
<gene>
    <name evidence="2" type="ORF">Selli2_07550</name>
</gene>
<dbReference type="SUPFAM" id="SSF54518">
    <property type="entry name" value="Tubby C-terminal domain-like"/>
    <property type="match status" value="1"/>
</dbReference>
<evidence type="ECO:0000313" key="2">
    <source>
        <dbReference type="EMBL" id="GLG89328.1"/>
    </source>
</evidence>
<sequence length="156" mass="17961">MKLLIKQRVFSWTDTYDIYDEYGNVRYFVKGDFFSIGHRLRVYDAAQNEIGMVQEKLLHFLPTFEVYAEGQFYGTVSKKLTLLRPKYTVDYKGWQVEGNMIGWEYDAFAGGVPVMHISKEIFHWGDTYVIDIADSADEIMALMLVLAIDAANCASN</sequence>
<dbReference type="Proteomes" id="UP001145094">
    <property type="component" value="Unassembled WGS sequence"/>
</dbReference>
<evidence type="ECO:0000256" key="1">
    <source>
        <dbReference type="ARBA" id="ARBA00005437"/>
    </source>
</evidence>